<evidence type="ECO:0000313" key="3">
    <source>
        <dbReference type="Proteomes" id="UP001157138"/>
    </source>
</evidence>
<accession>A0ABQ6F1A2</accession>
<dbReference type="InterPro" id="IPR029016">
    <property type="entry name" value="GAF-like_dom_sf"/>
</dbReference>
<gene>
    <name evidence="2" type="ORF">GCM10007938_28010</name>
</gene>
<feature type="coiled-coil region" evidence="1">
    <location>
        <begin position="45"/>
        <end position="72"/>
    </location>
</feature>
<evidence type="ECO:0000313" key="2">
    <source>
        <dbReference type="EMBL" id="GLT19019.1"/>
    </source>
</evidence>
<dbReference type="RefSeq" id="WP_284192890.1">
    <property type="nucleotide sequence ID" value="NZ_BSPW01000063.1"/>
</dbReference>
<keyword evidence="1" id="KW-0175">Coiled coil</keyword>
<dbReference type="Gene3D" id="3.30.450.40">
    <property type="match status" value="1"/>
</dbReference>
<dbReference type="Pfam" id="PF04340">
    <property type="entry name" value="DUF484"/>
    <property type="match status" value="1"/>
</dbReference>
<reference evidence="3" key="1">
    <citation type="journal article" date="2019" name="Int. J. Syst. Evol. Microbiol.">
        <title>The Global Catalogue of Microorganisms (GCM) 10K type strain sequencing project: providing services to taxonomists for standard genome sequencing and annotation.</title>
        <authorList>
            <consortium name="The Broad Institute Genomics Platform"/>
            <consortium name="The Broad Institute Genome Sequencing Center for Infectious Disease"/>
            <person name="Wu L."/>
            <person name="Ma J."/>
        </authorList>
    </citation>
    <scope>NUCLEOTIDE SEQUENCE [LARGE SCALE GENOMIC DNA]</scope>
    <source>
        <strain evidence="3">NBRC 108723</strain>
    </source>
</reference>
<dbReference type="Proteomes" id="UP001157138">
    <property type="component" value="Unassembled WGS sequence"/>
</dbReference>
<dbReference type="PANTHER" id="PTHR38765">
    <property type="entry name" value="DUF484 DOMAIN-CONTAINING PROTEIN"/>
    <property type="match status" value="1"/>
</dbReference>
<dbReference type="InterPro" id="IPR007435">
    <property type="entry name" value="DUF484"/>
</dbReference>
<name>A0ABQ6F1A2_9VIBR</name>
<comment type="caution">
    <text evidence="2">The sequence shown here is derived from an EMBL/GenBank/DDBJ whole genome shotgun (WGS) entry which is preliminary data.</text>
</comment>
<dbReference type="PANTHER" id="PTHR38765:SF1">
    <property type="entry name" value="DUF484 DOMAIN-CONTAINING PROTEIN"/>
    <property type="match status" value="1"/>
</dbReference>
<proteinExistence type="predicted"/>
<keyword evidence="3" id="KW-1185">Reference proteome</keyword>
<sequence length="235" mass="26516">MSQFEVDTLTAEVVADYLRDHPDFFAKRSELFDRLALPCHESGAISLVHLQMQRQRQRIEELEEEITALMSLAKGNDRTFHDFMSLEEGILQCDSVSSVIEVVESTAKSMGLIAYFRLLEVPSAYYSLDSKAYQRFAARHLNGKNAYLGRLRKADRISLLGDGIQGSEMGSYVILPLKRHAFQGILVFSSSNGGHFQPDMDTLFLRHLALVLSHLIGTLPWKSETYESVNHSSSE</sequence>
<protein>
    <submittedName>
        <fullName evidence="2">3',5'-cyclic-nucleotide phosphodiesterase</fullName>
    </submittedName>
</protein>
<organism evidence="2 3">
    <name type="scientific">Vibrio zhanjiangensis</name>
    <dbReference type="NCBI Taxonomy" id="1046128"/>
    <lineage>
        <taxon>Bacteria</taxon>
        <taxon>Pseudomonadati</taxon>
        <taxon>Pseudomonadota</taxon>
        <taxon>Gammaproteobacteria</taxon>
        <taxon>Vibrionales</taxon>
        <taxon>Vibrionaceae</taxon>
        <taxon>Vibrio</taxon>
    </lineage>
</organism>
<evidence type="ECO:0000256" key="1">
    <source>
        <dbReference type="SAM" id="Coils"/>
    </source>
</evidence>
<dbReference type="EMBL" id="BSPW01000063">
    <property type="protein sequence ID" value="GLT19019.1"/>
    <property type="molecule type" value="Genomic_DNA"/>
</dbReference>